<feature type="compositionally biased region" description="Polar residues" evidence="8">
    <location>
        <begin position="1"/>
        <end position="23"/>
    </location>
</feature>
<dbReference type="GO" id="GO:0046982">
    <property type="term" value="F:protein heterodimerization activity"/>
    <property type="evidence" value="ECO:0007669"/>
    <property type="project" value="InterPro"/>
</dbReference>
<comment type="similarity">
    <text evidence="7">Belongs to the NFYC/HAP5 subunit family.</text>
</comment>
<evidence type="ECO:0000256" key="8">
    <source>
        <dbReference type="SAM" id="MobiDB-lite"/>
    </source>
</evidence>
<dbReference type="Proteomes" id="UP001367508">
    <property type="component" value="Unassembled WGS sequence"/>
</dbReference>
<feature type="region of interest" description="Disordered" evidence="8">
    <location>
        <begin position="1"/>
        <end position="41"/>
    </location>
</feature>
<name>A0AAN9R576_CANGL</name>
<dbReference type="AlphaFoldDB" id="A0AAN9R576"/>
<dbReference type="FunFam" id="1.10.20.10:FF:000006">
    <property type="entry name" value="Nuclear transcription factor Y subunit gamma"/>
    <property type="match status" value="1"/>
</dbReference>
<evidence type="ECO:0000256" key="3">
    <source>
        <dbReference type="ARBA" id="ARBA00023125"/>
    </source>
</evidence>
<protein>
    <recommendedName>
        <fullName evidence="9">Transcription factor CBF/NF-Y/archaeal histone domain-containing protein</fullName>
    </recommendedName>
</protein>
<evidence type="ECO:0000259" key="9">
    <source>
        <dbReference type="Pfam" id="PF00808"/>
    </source>
</evidence>
<evidence type="ECO:0000256" key="6">
    <source>
        <dbReference type="ARBA" id="ARBA00023242"/>
    </source>
</evidence>
<keyword evidence="5" id="KW-0804">Transcription</keyword>
<organism evidence="10 11">
    <name type="scientific">Canavalia gladiata</name>
    <name type="common">Sword bean</name>
    <name type="synonym">Dolichos gladiatus</name>
    <dbReference type="NCBI Taxonomy" id="3824"/>
    <lineage>
        <taxon>Eukaryota</taxon>
        <taxon>Viridiplantae</taxon>
        <taxon>Streptophyta</taxon>
        <taxon>Embryophyta</taxon>
        <taxon>Tracheophyta</taxon>
        <taxon>Spermatophyta</taxon>
        <taxon>Magnoliopsida</taxon>
        <taxon>eudicotyledons</taxon>
        <taxon>Gunneridae</taxon>
        <taxon>Pentapetalae</taxon>
        <taxon>rosids</taxon>
        <taxon>fabids</taxon>
        <taxon>Fabales</taxon>
        <taxon>Fabaceae</taxon>
        <taxon>Papilionoideae</taxon>
        <taxon>50 kb inversion clade</taxon>
        <taxon>NPAAA clade</taxon>
        <taxon>indigoferoid/millettioid clade</taxon>
        <taxon>Phaseoleae</taxon>
        <taxon>Canavalia</taxon>
    </lineage>
</organism>
<evidence type="ECO:0000313" key="11">
    <source>
        <dbReference type="Proteomes" id="UP001367508"/>
    </source>
</evidence>
<dbReference type="InterPro" id="IPR009072">
    <property type="entry name" value="Histone-fold"/>
</dbReference>
<dbReference type="CDD" id="cd22908">
    <property type="entry name" value="HFD_NFYC-like"/>
    <property type="match status" value="1"/>
</dbReference>
<accession>A0AAN9R576</accession>
<dbReference type="GO" id="GO:0000981">
    <property type="term" value="F:DNA-binding transcription factor activity, RNA polymerase II-specific"/>
    <property type="evidence" value="ECO:0007669"/>
    <property type="project" value="TreeGrafter"/>
</dbReference>
<keyword evidence="6" id="KW-0539">Nucleus</keyword>
<dbReference type="InterPro" id="IPR003958">
    <property type="entry name" value="CBFA_NFYB_domain"/>
</dbReference>
<dbReference type="PANTHER" id="PTHR10252:SF8">
    <property type="entry name" value="NUCLEAR TRANSCRIPTION FACTOR Y SUBUNIT GAMMA"/>
    <property type="match status" value="1"/>
</dbReference>
<comment type="caution">
    <text evidence="10">The sequence shown here is derived from an EMBL/GenBank/DDBJ whole genome shotgun (WGS) entry which is preliminary data.</text>
</comment>
<feature type="region of interest" description="Disordered" evidence="8">
    <location>
        <begin position="217"/>
        <end position="252"/>
    </location>
</feature>
<dbReference type="GO" id="GO:0000978">
    <property type="term" value="F:RNA polymerase II cis-regulatory region sequence-specific DNA binding"/>
    <property type="evidence" value="ECO:0007669"/>
    <property type="project" value="TreeGrafter"/>
</dbReference>
<reference evidence="10 11" key="1">
    <citation type="submission" date="2024-01" db="EMBL/GenBank/DDBJ databases">
        <title>The genomes of 5 underutilized Papilionoideae crops provide insights into root nodulation and disease resistanc.</title>
        <authorList>
            <person name="Jiang F."/>
        </authorList>
    </citation>
    <scope>NUCLEOTIDE SEQUENCE [LARGE SCALE GENOMIC DNA]</scope>
    <source>
        <strain evidence="10">LVBAO_FW01</strain>
        <tissue evidence="10">Leaves</tissue>
    </source>
</reference>
<feature type="domain" description="Transcription factor CBF/NF-Y/archaeal histone" evidence="9">
    <location>
        <begin position="89"/>
        <end position="151"/>
    </location>
</feature>
<keyword evidence="3" id="KW-0238">DNA-binding</keyword>
<evidence type="ECO:0000256" key="7">
    <source>
        <dbReference type="ARBA" id="ARBA00038129"/>
    </source>
</evidence>
<proteinExistence type="inferred from homology"/>
<dbReference type="SUPFAM" id="SSF47113">
    <property type="entry name" value="Histone-fold"/>
    <property type="match status" value="1"/>
</dbReference>
<evidence type="ECO:0000256" key="4">
    <source>
        <dbReference type="ARBA" id="ARBA00023159"/>
    </source>
</evidence>
<evidence type="ECO:0000313" key="10">
    <source>
        <dbReference type="EMBL" id="KAK7359732.1"/>
    </source>
</evidence>
<evidence type="ECO:0000256" key="1">
    <source>
        <dbReference type="ARBA" id="ARBA00004123"/>
    </source>
</evidence>
<comment type="subcellular location">
    <subcellularLocation>
        <location evidence="1">Nucleus</location>
    </subcellularLocation>
</comment>
<keyword evidence="4" id="KW-0010">Activator</keyword>
<dbReference type="EMBL" id="JAYMYQ010000001">
    <property type="protein sequence ID" value="KAK7359732.1"/>
    <property type="molecule type" value="Genomic_DNA"/>
</dbReference>
<evidence type="ECO:0000256" key="5">
    <source>
        <dbReference type="ARBA" id="ARBA00023163"/>
    </source>
</evidence>
<dbReference type="InterPro" id="IPR050568">
    <property type="entry name" value="Transcr_DNA_Rep_Reg"/>
</dbReference>
<dbReference type="PANTHER" id="PTHR10252">
    <property type="entry name" value="HISTONE-LIKE TRANSCRIPTION FACTOR CCAAT-RELATED"/>
    <property type="match status" value="1"/>
</dbReference>
<keyword evidence="11" id="KW-1185">Reference proteome</keyword>
<gene>
    <name evidence="10" type="ORF">VNO77_01697</name>
</gene>
<keyword evidence="2" id="KW-0805">Transcription regulation</keyword>
<dbReference type="Gene3D" id="1.10.20.10">
    <property type="entry name" value="Histone, subunit A"/>
    <property type="match status" value="1"/>
</dbReference>
<evidence type="ECO:0000256" key="2">
    <source>
        <dbReference type="ARBA" id="ARBA00023015"/>
    </source>
</evidence>
<sequence length="252" mass="28329">MDPNQQGNPEQEAQGTNQYQSNPMMAPTNPPTYPAGPSAAAPFLREPQFAPQYLHQLQQQQHLQQQLNNFWANQVQEIEETTDFRSHGLPLARIKKIMKADEDVRMISAEAPVVFAKACEMFIMELTMRAWSNAEESKRRTLQKNDIASAISKTDVFDFLVDIVPRDEKIDQEVLAGMPRRDTSAPVENVPYYFMPPPHPHVAGAGGPSYGPPRMLMGRPIVDQTSHGQQPNPFATQMWPSSKQDPPPNPDN</sequence>
<feature type="compositionally biased region" description="Polar residues" evidence="8">
    <location>
        <begin position="223"/>
        <end position="244"/>
    </location>
</feature>
<dbReference type="GO" id="GO:0005634">
    <property type="term" value="C:nucleus"/>
    <property type="evidence" value="ECO:0007669"/>
    <property type="project" value="UniProtKB-SubCell"/>
</dbReference>
<dbReference type="Pfam" id="PF00808">
    <property type="entry name" value="CBFD_NFYB_HMF"/>
    <property type="match status" value="1"/>
</dbReference>